<feature type="coiled-coil region" evidence="3">
    <location>
        <begin position="52"/>
        <end position="105"/>
    </location>
</feature>
<dbReference type="PANTHER" id="PTHR35089:SF1">
    <property type="entry name" value="CHAPERONE PROTEIN SKP"/>
    <property type="match status" value="1"/>
</dbReference>
<feature type="signal peptide" evidence="4">
    <location>
        <begin position="1"/>
        <end position="20"/>
    </location>
</feature>
<dbReference type="InterPro" id="IPR005632">
    <property type="entry name" value="Chaperone_Skp"/>
</dbReference>
<evidence type="ECO:0000256" key="4">
    <source>
        <dbReference type="SAM" id="SignalP"/>
    </source>
</evidence>
<dbReference type="STRING" id="1249552.PS2015_1389"/>
<evidence type="ECO:0000256" key="3">
    <source>
        <dbReference type="SAM" id="Coils"/>
    </source>
</evidence>
<organism evidence="5 6">
    <name type="scientific">Pseudohongiella spirulinae</name>
    <dbReference type="NCBI Taxonomy" id="1249552"/>
    <lineage>
        <taxon>Bacteria</taxon>
        <taxon>Pseudomonadati</taxon>
        <taxon>Pseudomonadota</taxon>
        <taxon>Gammaproteobacteria</taxon>
        <taxon>Pseudomonadales</taxon>
        <taxon>Pseudohongiellaceae</taxon>
        <taxon>Pseudohongiella</taxon>
    </lineage>
</organism>
<reference evidence="5 6" key="1">
    <citation type="submission" date="2015-11" db="EMBL/GenBank/DDBJ databases">
        <authorList>
            <person name="Zhang Y."/>
            <person name="Guo Z."/>
        </authorList>
    </citation>
    <scope>NUCLEOTIDE SEQUENCE [LARGE SCALE GENOMIC DNA]</scope>
    <source>
        <strain evidence="5 6">KCTC 32221</strain>
    </source>
</reference>
<evidence type="ECO:0000256" key="2">
    <source>
        <dbReference type="ARBA" id="ARBA00022729"/>
    </source>
</evidence>
<keyword evidence="3" id="KW-0175">Coiled coil</keyword>
<feature type="chain" id="PRO_5006601509" description="OmpH family outer membrane protein" evidence="4">
    <location>
        <begin position="21"/>
        <end position="169"/>
    </location>
</feature>
<gene>
    <name evidence="5" type="ORF">PS2015_1389</name>
</gene>
<dbReference type="EMBL" id="CP013189">
    <property type="protein sequence ID" value="ALO46046.1"/>
    <property type="molecule type" value="Genomic_DNA"/>
</dbReference>
<proteinExistence type="inferred from homology"/>
<accession>A0A0S2KD57</accession>
<evidence type="ECO:0000313" key="6">
    <source>
        <dbReference type="Proteomes" id="UP000065641"/>
    </source>
</evidence>
<dbReference type="InterPro" id="IPR024930">
    <property type="entry name" value="Skp_dom_sf"/>
</dbReference>
<sequence length="169" mass="19478" precursor="true">MKKMMILVAMWLLASSSVWAQSQPVIGIINLEQALFNTDAARALEENTRSQFRTDEERLERLNGELREIIERAQRDESIMSEDELRQLNSDAEEKQVQMQVIAERLQNAWNQRQQQFIESQRQFLGQAIEAVVQEGSYDIVLNAEAVAYFNNSFDITALVTAKLNELAR</sequence>
<dbReference type="AlphaFoldDB" id="A0A0S2KD57"/>
<dbReference type="GO" id="GO:0050821">
    <property type="term" value="P:protein stabilization"/>
    <property type="evidence" value="ECO:0007669"/>
    <property type="project" value="TreeGrafter"/>
</dbReference>
<dbReference type="GO" id="GO:0051082">
    <property type="term" value="F:unfolded protein binding"/>
    <property type="evidence" value="ECO:0007669"/>
    <property type="project" value="InterPro"/>
</dbReference>
<name>A0A0S2KD57_9GAMM</name>
<keyword evidence="2 4" id="KW-0732">Signal</keyword>
<protein>
    <recommendedName>
        <fullName evidence="7">OmpH family outer membrane protein</fullName>
    </recommendedName>
</protein>
<evidence type="ECO:0008006" key="7">
    <source>
        <dbReference type="Google" id="ProtNLM"/>
    </source>
</evidence>
<dbReference type="PANTHER" id="PTHR35089">
    <property type="entry name" value="CHAPERONE PROTEIN SKP"/>
    <property type="match status" value="1"/>
</dbReference>
<dbReference type="Proteomes" id="UP000065641">
    <property type="component" value="Chromosome"/>
</dbReference>
<dbReference type="KEGG" id="pspi:PS2015_1389"/>
<keyword evidence="6" id="KW-1185">Reference proteome</keyword>
<dbReference type="GO" id="GO:0005829">
    <property type="term" value="C:cytosol"/>
    <property type="evidence" value="ECO:0007669"/>
    <property type="project" value="TreeGrafter"/>
</dbReference>
<dbReference type="RefSeq" id="WP_058021530.1">
    <property type="nucleotide sequence ID" value="NZ_CP013189.1"/>
</dbReference>
<evidence type="ECO:0000313" key="5">
    <source>
        <dbReference type="EMBL" id="ALO46046.1"/>
    </source>
</evidence>
<dbReference type="Pfam" id="PF03938">
    <property type="entry name" value="OmpH"/>
    <property type="match status" value="1"/>
</dbReference>
<evidence type="ECO:0000256" key="1">
    <source>
        <dbReference type="ARBA" id="ARBA00009091"/>
    </source>
</evidence>
<comment type="similarity">
    <text evidence="1">Belongs to the Skp family.</text>
</comment>
<dbReference type="Gene3D" id="3.30.910.20">
    <property type="entry name" value="Skp domain"/>
    <property type="match status" value="1"/>
</dbReference>
<dbReference type="SMART" id="SM00935">
    <property type="entry name" value="OmpH"/>
    <property type="match status" value="1"/>
</dbReference>
<dbReference type="SUPFAM" id="SSF111384">
    <property type="entry name" value="OmpH-like"/>
    <property type="match status" value="1"/>
</dbReference>
<dbReference type="OrthoDB" id="7061584at2"/>